<sequence>MDSATNGHAPNWEPLLEQPAFTPTRKMRVVCIGAGFSGLMVAYKIQHDLKLEDELDLAIYDHNSDVGGTCPGAACDIPAHGYIFPFEPNPDWSGFYVGQQEILAYIKRTTEKYGLNKNLQLNTKILETIWDEDSGKWKIKLEHDGKVMEDEADVLINATGFLNNWEWPDIKGLKDFKGKLVHTAGWDNSYEWEGKKVAVIGNGASGIQAVATMQPKVEKLVNYIRNPTWIAVNFLVDKAPETSSFKYPEEQRKIWKNDPKAFFEYRQKLEQALNGFFFAMVLDHPFQHGFEGANRERMHQSLMSDPQLEKRMSPPFHAGCRRITPGDGYLEALQQPNCRDSWEAIECITEKGIKTSTGVEEFDLIVCATGFVGSYIPQWKLTGRNGVTLEEKWRGDPEAFLGAQVDDMPNYFMVTGPNMPLSHGTVLGAMCWMTDYITKWIRRMSRQDIKTVCVKKDAVSDFNEFAQELLRRSVWSGDCRSFYKNGKRLGKITALYPGSIMHFKNALEEIGFNGENFDFTWWSRNRFRCLGNGTAVSDQDGMGNLAPYM</sequence>
<gene>
    <name evidence="5" type="ORF">KHLLAP_LOCUS864</name>
</gene>
<dbReference type="PANTHER" id="PTHR42877">
    <property type="entry name" value="L-ORNITHINE N(5)-MONOOXYGENASE-RELATED"/>
    <property type="match status" value="1"/>
</dbReference>
<evidence type="ECO:0000256" key="4">
    <source>
        <dbReference type="ARBA" id="ARBA00023002"/>
    </source>
</evidence>
<keyword evidence="4" id="KW-0560">Oxidoreductase</keyword>
<dbReference type="Pfam" id="PF00743">
    <property type="entry name" value="FMO-like"/>
    <property type="match status" value="1"/>
</dbReference>
<keyword evidence="6" id="KW-1185">Reference proteome</keyword>
<dbReference type="InterPro" id="IPR051209">
    <property type="entry name" value="FAD-bind_Monooxygenase_sf"/>
</dbReference>
<dbReference type="AlphaFoldDB" id="A0AAI8V9Q7"/>
<comment type="caution">
    <text evidence="5">The sequence shown here is derived from an EMBL/GenBank/DDBJ whole genome shotgun (WGS) entry which is preliminary data.</text>
</comment>
<evidence type="ECO:0000313" key="5">
    <source>
        <dbReference type="EMBL" id="CAJ2500396.1"/>
    </source>
</evidence>
<dbReference type="SUPFAM" id="SSF51905">
    <property type="entry name" value="FAD/NAD(P)-binding domain"/>
    <property type="match status" value="2"/>
</dbReference>
<dbReference type="PANTHER" id="PTHR42877:SF11">
    <property type="entry name" value="MONOOXYGENASE, PUTATIVE (AFU_ORTHOLOGUE AFUA_6G13790)-RELATED"/>
    <property type="match status" value="1"/>
</dbReference>
<protein>
    <submittedName>
        <fullName evidence="5">Uu.00g032490.m01.CDS01</fullName>
    </submittedName>
</protein>
<dbReference type="InterPro" id="IPR036188">
    <property type="entry name" value="FAD/NAD-bd_sf"/>
</dbReference>
<dbReference type="GO" id="GO:0004499">
    <property type="term" value="F:N,N-dimethylaniline monooxygenase activity"/>
    <property type="evidence" value="ECO:0007669"/>
    <property type="project" value="InterPro"/>
</dbReference>
<keyword evidence="3" id="KW-0274">FAD</keyword>
<evidence type="ECO:0000256" key="2">
    <source>
        <dbReference type="ARBA" id="ARBA00022630"/>
    </source>
</evidence>
<dbReference type="EMBL" id="CAUWAG010000003">
    <property type="protein sequence ID" value="CAJ2500396.1"/>
    <property type="molecule type" value="Genomic_DNA"/>
</dbReference>
<reference evidence="5" key="1">
    <citation type="submission" date="2023-10" db="EMBL/GenBank/DDBJ databases">
        <authorList>
            <person name="Hackl T."/>
        </authorList>
    </citation>
    <scope>NUCLEOTIDE SEQUENCE</scope>
</reference>
<organism evidence="5 6">
    <name type="scientific">Anthostomella pinea</name>
    <dbReference type="NCBI Taxonomy" id="933095"/>
    <lineage>
        <taxon>Eukaryota</taxon>
        <taxon>Fungi</taxon>
        <taxon>Dikarya</taxon>
        <taxon>Ascomycota</taxon>
        <taxon>Pezizomycotina</taxon>
        <taxon>Sordariomycetes</taxon>
        <taxon>Xylariomycetidae</taxon>
        <taxon>Xylariales</taxon>
        <taxon>Xylariaceae</taxon>
        <taxon>Anthostomella</taxon>
    </lineage>
</organism>
<evidence type="ECO:0000256" key="3">
    <source>
        <dbReference type="ARBA" id="ARBA00022827"/>
    </source>
</evidence>
<dbReference type="Proteomes" id="UP001295740">
    <property type="component" value="Unassembled WGS sequence"/>
</dbReference>
<accession>A0AAI8V9Q7</accession>
<keyword evidence="2" id="KW-0285">Flavoprotein</keyword>
<dbReference type="InterPro" id="IPR020946">
    <property type="entry name" value="Flavin_mOase-like"/>
</dbReference>
<dbReference type="GO" id="GO:0050660">
    <property type="term" value="F:flavin adenine dinucleotide binding"/>
    <property type="evidence" value="ECO:0007669"/>
    <property type="project" value="InterPro"/>
</dbReference>
<evidence type="ECO:0000256" key="1">
    <source>
        <dbReference type="ARBA" id="ARBA00010139"/>
    </source>
</evidence>
<dbReference type="GO" id="GO:0050661">
    <property type="term" value="F:NADP binding"/>
    <property type="evidence" value="ECO:0007669"/>
    <property type="project" value="InterPro"/>
</dbReference>
<name>A0AAI8V9Q7_9PEZI</name>
<proteinExistence type="inferred from homology"/>
<evidence type="ECO:0000313" key="6">
    <source>
        <dbReference type="Proteomes" id="UP001295740"/>
    </source>
</evidence>
<comment type="similarity">
    <text evidence="1">Belongs to the FAD-binding monooxygenase family.</text>
</comment>
<dbReference type="Gene3D" id="3.50.50.60">
    <property type="entry name" value="FAD/NAD(P)-binding domain"/>
    <property type="match status" value="2"/>
</dbReference>